<evidence type="ECO:0000259" key="1">
    <source>
        <dbReference type="Pfam" id="PF24269"/>
    </source>
</evidence>
<dbReference type="AlphaFoldDB" id="A0A9N8H778"/>
<dbReference type="InterPro" id="IPR055890">
    <property type="entry name" value="DUF7467"/>
</dbReference>
<organism evidence="2 3">
    <name type="scientific">Seminavis robusta</name>
    <dbReference type="NCBI Taxonomy" id="568900"/>
    <lineage>
        <taxon>Eukaryota</taxon>
        <taxon>Sar</taxon>
        <taxon>Stramenopiles</taxon>
        <taxon>Ochrophyta</taxon>
        <taxon>Bacillariophyta</taxon>
        <taxon>Bacillariophyceae</taxon>
        <taxon>Bacillariophycidae</taxon>
        <taxon>Naviculales</taxon>
        <taxon>Naviculaceae</taxon>
        <taxon>Seminavis</taxon>
    </lineage>
</organism>
<feature type="domain" description="DUF7467" evidence="1">
    <location>
        <begin position="50"/>
        <end position="172"/>
    </location>
</feature>
<protein>
    <recommendedName>
        <fullName evidence="1">DUF7467 domain-containing protein</fullName>
    </recommendedName>
</protein>
<accession>A0A9N8H778</accession>
<dbReference type="EMBL" id="CAICTM010000120">
    <property type="protein sequence ID" value="CAB9501895.1"/>
    <property type="molecule type" value="Genomic_DNA"/>
</dbReference>
<sequence>MPSKSPTNLPSSLPTEEFCEFDLELNCVPPPGFESCNATPPPVTQCTGRPFEMGFLYNGGTCDQSFNVQEGQNLFFCTDFSGGPPTERGAMSYIVVTDTDEDTVYHSDWVAVGDIFTLSDGGNRFTANQLITIYSSNETSDSANIIQSIQYHSSCSSNLFLKDRFGATQLVVWINEDQGVVSCFANQTFEMDITIPVDIVGGPATLQSLTVASNIDPFFFNLTDKVAGTVVEAGETVAVSITVPIDLTERKTYNLLVTVFAVTASGQTCRATDLTSFDAGYPLPPIFPTFSPTSAPTGTEPPTPDPETSVCNLEADISCRSSQGVSCRRLEAPTASVCDSESPVTFLSFRYTGASCGDTVGCEELDAGNPIVDEEVFVSITNRDGDSVFESVVFEDDIITLTSGIDREITITVYTADAASGTSGVQLQTIERLQIGCNGRIGQDLTLLQELGAFQIIAFENADQGRQTILEQITLSYTVTNEGPLPATVNSAAKTEPTITELLPDGPEILQGLESRTFVDEPLTINLAEGGEFRFDFGVVGEATQSGGECFDNESYIFSI</sequence>
<keyword evidence="3" id="KW-1185">Reference proteome</keyword>
<dbReference type="Proteomes" id="UP001153069">
    <property type="component" value="Unassembled WGS sequence"/>
</dbReference>
<reference evidence="2" key="1">
    <citation type="submission" date="2020-06" db="EMBL/GenBank/DDBJ databases">
        <authorList>
            <consortium name="Plant Systems Biology data submission"/>
        </authorList>
    </citation>
    <scope>NUCLEOTIDE SEQUENCE</scope>
    <source>
        <strain evidence="2">D6</strain>
    </source>
</reference>
<proteinExistence type="predicted"/>
<dbReference type="Pfam" id="PF24269">
    <property type="entry name" value="DUF7467"/>
    <property type="match status" value="2"/>
</dbReference>
<feature type="domain" description="DUF7467" evidence="1">
    <location>
        <begin position="346"/>
        <end position="457"/>
    </location>
</feature>
<comment type="caution">
    <text evidence="2">The sequence shown here is derived from an EMBL/GenBank/DDBJ whole genome shotgun (WGS) entry which is preliminary data.</text>
</comment>
<evidence type="ECO:0000313" key="2">
    <source>
        <dbReference type="EMBL" id="CAB9501895.1"/>
    </source>
</evidence>
<name>A0A9N8H778_9STRA</name>
<evidence type="ECO:0000313" key="3">
    <source>
        <dbReference type="Proteomes" id="UP001153069"/>
    </source>
</evidence>
<gene>
    <name evidence="2" type="ORF">SEMRO_121_G058890.1</name>
</gene>
<dbReference type="OrthoDB" id="48918at2759"/>